<accession>A0A9Q3PCB1</accession>
<evidence type="ECO:0000313" key="3">
    <source>
        <dbReference type="Proteomes" id="UP000765509"/>
    </source>
</evidence>
<feature type="compositionally biased region" description="Acidic residues" evidence="1">
    <location>
        <begin position="73"/>
        <end position="101"/>
    </location>
</feature>
<dbReference type="EMBL" id="AVOT02063211">
    <property type="protein sequence ID" value="MBW0555995.1"/>
    <property type="molecule type" value="Genomic_DNA"/>
</dbReference>
<feature type="region of interest" description="Disordered" evidence="1">
    <location>
        <begin position="68"/>
        <end position="101"/>
    </location>
</feature>
<gene>
    <name evidence="2" type="ORF">O181_095710</name>
</gene>
<dbReference type="Proteomes" id="UP000765509">
    <property type="component" value="Unassembled WGS sequence"/>
</dbReference>
<comment type="caution">
    <text evidence="2">The sequence shown here is derived from an EMBL/GenBank/DDBJ whole genome shotgun (WGS) entry which is preliminary data.</text>
</comment>
<dbReference type="OrthoDB" id="2506837at2759"/>
<proteinExistence type="predicted"/>
<evidence type="ECO:0000256" key="1">
    <source>
        <dbReference type="SAM" id="MobiDB-lite"/>
    </source>
</evidence>
<name>A0A9Q3PCB1_9BASI</name>
<organism evidence="2 3">
    <name type="scientific">Austropuccinia psidii MF-1</name>
    <dbReference type="NCBI Taxonomy" id="1389203"/>
    <lineage>
        <taxon>Eukaryota</taxon>
        <taxon>Fungi</taxon>
        <taxon>Dikarya</taxon>
        <taxon>Basidiomycota</taxon>
        <taxon>Pucciniomycotina</taxon>
        <taxon>Pucciniomycetes</taxon>
        <taxon>Pucciniales</taxon>
        <taxon>Sphaerophragmiaceae</taxon>
        <taxon>Austropuccinia</taxon>
    </lineage>
</organism>
<reference evidence="2" key="1">
    <citation type="submission" date="2021-03" db="EMBL/GenBank/DDBJ databases">
        <title>Draft genome sequence of rust myrtle Austropuccinia psidii MF-1, a brazilian biotype.</title>
        <authorList>
            <person name="Quecine M.C."/>
            <person name="Pachon D.M.R."/>
            <person name="Bonatelli M.L."/>
            <person name="Correr F.H."/>
            <person name="Franceschini L.M."/>
            <person name="Leite T.F."/>
            <person name="Margarido G.R.A."/>
            <person name="Almeida C.A."/>
            <person name="Ferrarezi J.A."/>
            <person name="Labate C.A."/>
        </authorList>
    </citation>
    <scope>NUCLEOTIDE SEQUENCE</scope>
    <source>
        <strain evidence="2">MF-1</strain>
    </source>
</reference>
<keyword evidence="3" id="KW-1185">Reference proteome</keyword>
<protein>
    <submittedName>
        <fullName evidence="2">Uncharacterized protein</fullName>
    </submittedName>
</protein>
<dbReference type="AlphaFoldDB" id="A0A9Q3PCB1"/>
<evidence type="ECO:0000313" key="2">
    <source>
        <dbReference type="EMBL" id="MBW0555995.1"/>
    </source>
</evidence>
<sequence>MRLDFYRPECFNKIDYGKRFLITNTKQVAIIPTNDIEISKKLNPDEKLGDKAFNKKYWDLVTEPYDLSHEIAESSEEEDEETESESNDLMDGDSLDGEYSD</sequence>